<keyword evidence="2" id="KW-1185">Reference proteome</keyword>
<evidence type="ECO:0000313" key="2">
    <source>
        <dbReference type="Proteomes" id="UP000824366"/>
    </source>
</evidence>
<gene>
    <name evidence="1" type="ORF">MIZ03_2460</name>
</gene>
<dbReference type="Proteomes" id="UP000824366">
    <property type="component" value="Chromosome"/>
</dbReference>
<dbReference type="EMBL" id="AP024238">
    <property type="protein sequence ID" value="BCO27571.1"/>
    <property type="molecule type" value="Genomic_DNA"/>
</dbReference>
<name>A0ABN6D9N5_9BURK</name>
<evidence type="ECO:0000313" key="1">
    <source>
        <dbReference type="EMBL" id="BCO27571.1"/>
    </source>
</evidence>
<organism evidence="1 2">
    <name type="scientific">Rhodoferax lithotrophicus</name>
    <dbReference type="NCBI Taxonomy" id="2798804"/>
    <lineage>
        <taxon>Bacteria</taxon>
        <taxon>Pseudomonadati</taxon>
        <taxon>Pseudomonadota</taxon>
        <taxon>Betaproteobacteria</taxon>
        <taxon>Burkholderiales</taxon>
        <taxon>Comamonadaceae</taxon>
        <taxon>Rhodoferax</taxon>
    </lineage>
</organism>
<protein>
    <submittedName>
        <fullName evidence="1">Uncharacterized protein</fullName>
    </submittedName>
</protein>
<dbReference type="RefSeq" id="WP_223903611.1">
    <property type="nucleotide sequence ID" value="NZ_AP024238.1"/>
</dbReference>
<proteinExistence type="predicted"/>
<sequence length="103" mass="12085">MNPAQRPQPRFVPTLTEVVDPASLTRTASHQQPQVQMIVDQVLQQIKPIFERRMQEEMDRVMRAMVAKQWSDLSTKLQDEMELFVRQAVLDVLSEQSEYKTQK</sequence>
<reference evidence="1 2" key="1">
    <citation type="journal article" date="2021" name="Microbiol. Spectr.">
        <title>A Single Bacterium Capable of Oxidation and Reduction of Iron at Circumneutral pH.</title>
        <authorList>
            <person name="Kato S."/>
            <person name="Ohkuma M."/>
        </authorList>
    </citation>
    <scope>NUCLEOTIDE SEQUENCE [LARGE SCALE GENOMIC DNA]</scope>
    <source>
        <strain evidence="1 2">MIZ03</strain>
    </source>
</reference>
<accession>A0ABN6D9N5</accession>